<evidence type="ECO:0000313" key="1">
    <source>
        <dbReference type="EMBL" id="EYB69094.1"/>
    </source>
</evidence>
<keyword evidence="2" id="KW-1185">Reference proteome</keyword>
<name>A0A016QTJ9_9DEIO</name>
<dbReference type="EMBL" id="JHAC01000011">
    <property type="protein sequence ID" value="EYB69094.1"/>
    <property type="molecule type" value="Genomic_DNA"/>
</dbReference>
<gene>
    <name evidence="1" type="ORF">DEIPH_ctg011orf0062</name>
</gene>
<evidence type="ECO:0000313" key="2">
    <source>
        <dbReference type="Proteomes" id="UP000020492"/>
    </source>
</evidence>
<dbReference type="AlphaFoldDB" id="A0A016QTJ9"/>
<dbReference type="Proteomes" id="UP000020492">
    <property type="component" value="Unassembled WGS sequence"/>
</dbReference>
<comment type="caution">
    <text evidence="1">The sequence shown here is derived from an EMBL/GenBank/DDBJ whole genome shotgun (WGS) entry which is preliminary data.</text>
</comment>
<dbReference type="PATRIC" id="fig|1476583.3.peg.689"/>
<sequence length="199" mass="21892">MDSVKMPRRDGKKGNLATPVTDVGGWRRILTVLPGVLGKQYRAAVNEMVDQFFDDPEALNTRTLERIEDPEALKRVELRARTKRTNKGVNAQIFSRGGSQQTAAQVANMNNLAVTGHVASDLKAMRKVKETRESFSNLELSLMAVAEELEIAALQQGEVFGHDGIVGTVQGVTSDVSTLRRKYTGPLPHPRDGLLRTII</sequence>
<reference evidence="1 2" key="1">
    <citation type="submission" date="2014-03" db="EMBL/GenBank/DDBJ databases">
        <title>Draft genome sequence of Deinococcus phoenicis 1P10ME.</title>
        <authorList>
            <person name="Stepanov V.G."/>
            <person name="Vaishampayan P."/>
            <person name="Venkateswaran K."/>
            <person name="Fox G.E."/>
        </authorList>
    </citation>
    <scope>NUCLEOTIDE SEQUENCE [LARGE SCALE GENOMIC DNA]</scope>
    <source>
        <strain evidence="1 2">1P10ME</strain>
    </source>
</reference>
<organism evidence="1 2">
    <name type="scientific">Deinococcus phoenicis</name>
    <dbReference type="NCBI Taxonomy" id="1476583"/>
    <lineage>
        <taxon>Bacteria</taxon>
        <taxon>Thermotogati</taxon>
        <taxon>Deinococcota</taxon>
        <taxon>Deinococci</taxon>
        <taxon>Deinococcales</taxon>
        <taxon>Deinococcaceae</taxon>
        <taxon>Deinococcus</taxon>
    </lineage>
</organism>
<proteinExistence type="predicted"/>
<accession>A0A016QTJ9</accession>
<protein>
    <submittedName>
        <fullName evidence="1">Uncharacterized protein</fullName>
    </submittedName>
</protein>